<proteinExistence type="predicted"/>
<name>A0A8H5B6Q8_9AGAR</name>
<feature type="compositionally biased region" description="Polar residues" evidence="1">
    <location>
        <begin position="509"/>
        <end position="538"/>
    </location>
</feature>
<protein>
    <submittedName>
        <fullName evidence="2">Uncharacterized protein</fullName>
    </submittedName>
</protein>
<sequence length="751" mass="80607">MQRRSSSVNVSLEEGSHRVVPTIPIPPNCLSCSPATHWRARFPPQKQDVGVLELVADPQTGKRGIRRVFPETMKEVQPDPDTTSTVHPNGDGSGGGGGTETGRRRPSLAIRTQTDPQPLPPPQPQPLPQILVQAPGLPRQATTSTRQDTMSTGHSTNPKPPQRLNVMRALRDSFTWKHDPNDRGHDRPLDIGSPITSGLPYANGSIQALGNAWKGKEKEVAGLFQDNEGDKLSVVMDDARKNRLATKAREIREWMKGRSMHRGANANTTVNANAHANANDNSNGPTNVNAIQNNNKKPGASNTGGGVRDLFKGRRQNTMDVGAAGSSKLQAPASGLVPPTATPTTAHPRKDQGPKPGQTYEIYEQRIIENNPERTVEISTWREQLPVKKSTSDQQDKISIYYISADEYPPEDRPMAKVEWHVDGGEMSPIVPGSPMSVGSPHMLGASIHGRPHRPSHPRHGSSYHSRASESRNRHSYHGHALESPTARKDRGAHNAHKSVKRPPLPHSGTGSRTANSSRVASPITPSRTRDGTISPSSSERDLSVTPTVKMPVPQPAQQQHSGSKFVENITAPSSPIARRASQASAPQRGLRHTSRRDLFPSESTPVATVSQGPPASAKGAGPSGLAPPSINGTGASGGRSVSAPPSSSPPVLTVVTTAPFNPTRESGSAISSIKSVPSVQFEALLQSCEPSLAHIAPALRQLGIRHLEHLRAVGKLTPTTRDREVKEGALKLGITVMEWAILLDRIIALL</sequence>
<comment type="caution">
    <text evidence="2">The sequence shown here is derived from an EMBL/GenBank/DDBJ whole genome shotgun (WGS) entry which is preliminary data.</text>
</comment>
<feature type="compositionally biased region" description="Polar residues" evidence="1">
    <location>
        <begin position="140"/>
        <end position="157"/>
    </location>
</feature>
<feature type="compositionally biased region" description="Pro residues" evidence="1">
    <location>
        <begin position="117"/>
        <end position="127"/>
    </location>
</feature>
<keyword evidence="3" id="KW-1185">Reference proteome</keyword>
<feature type="compositionally biased region" description="Polar residues" evidence="1">
    <location>
        <begin position="602"/>
        <end position="614"/>
    </location>
</feature>
<feature type="region of interest" description="Disordered" evidence="1">
    <location>
        <begin position="68"/>
        <end position="104"/>
    </location>
</feature>
<evidence type="ECO:0000313" key="2">
    <source>
        <dbReference type="EMBL" id="KAF5317574.1"/>
    </source>
</evidence>
<feature type="compositionally biased region" description="Basic and acidic residues" evidence="1">
    <location>
        <begin position="68"/>
        <end position="77"/>
    </location>
</feature>
<feature type="region of interest" description="Disordered" evidence="1">
    <location>
        <begin position="274"/>
        <end position="310"/>
    </location>
</feature>
<feature type="compositionally biased region" description="Low complexity" evidence="1">
    <location>
        <begin position="274"/>
        <end position="283"/>
    </location>
</feature>
<feature type="compositionally biased region" description="Low complexity" evidence="1">
    <location>
        <begin position="639"/>
        <end position="654"/>
    </location>
</feature>
<reference evidence="2 3" key="1">
    <citation type="journal article" date="2020" name="ISME J.">
        <title>Uncovering the hidden diversity of litter-decomposition mechanisms in mushroom-forming fungi.</title>
        <authorList>
            <person name="Floudas D."/>
            <person name="Bentzer J."/>
            <person name="Ahren D."/>
            <person name="Johansson T."/>
            <person name="Persson P."/>
            <person name="Tunlid A."/>
        </authorList>
    </citation>
    <scope>NUCLEOTIDE SEQUENCE [LARGE SCALE GENOMIC DNA]</scope>
    <source>
        <strain evidence="2 3">CBS 101986</strain>
    </source>
</reference>
<organism evidence="2 3">
    <name type="scientific">Psilocybe cf. subviscida</name>
    <dbReference type="NCBI Taxonomy" id="2480587"/>
    <lineage>
        <taxon>Eukaryota</taxon>
        <taxon>Fungi</taxon>
        <taxon>Dikarya</taxon>
        <taxon>Basidiomycota</taxon>
        <taxon>Agaricomycotina</taxon>
        <taxon>Agaricomycetes</taxon>
        <taxon>Agaricomycetidae</taxon>
        <taxon>Agaricales</taxon>
        <taxon>Agaricineae</taxon>
        <taxon>Strophariaceae</taxon>
        <taxon>Psilocybe</taxon>
    </lineage>
</organism>
<feature type="compositionally biased region" description="Basic residues" evidence="1">
    <location>
        <begin position="450"/>
        <end position="462"/>
    </location>
</feature>
<feature type="region of interest" description="Disordered" evidence="1">
    <location>
        <begin position="111"/>
        <end position="130"/>
    </location>
</feature>
<accession>A0A8H5B6Q8</accession>
<gene>
    <name evidence="2" type="ORF">D9619_013189</name>
</gene>
<evidence type="ECO:0000313" key="3">
    <source>
        <dbReference type="Proteomes" id="UP000567179"/>
    </source>
</evidence>
<feature type="compositionally biased region" description="Polar residues" evidence="1">
    <location>
        <begin position="284"/>
        <end position="296"/>
    </location>
</feature>
<feature type="region of interest" description="Disordered" evidence="1">
    <location>
        <begin position="326"/>
        <end position="357"/>
    </location>
</feature>
<dbReference type="AlphaFoldDB" id="A0A8H5B6Q8"/>
<dbReference type="EMBL" id="JAACJJ010000033">
    <property type="protein sequence ID" value="KAF5317574.1"/>
    <property type="molecule type" value="Genomic_DNA"/>
</dbReference>
<dbReference type="Proteomes" id="UP000567179">
    <property type="component" value="Unassembled WGS sequence"/>
</dbReference>
<feature type="compositionally biased region" description="Low complexity" evidence="1">
    <location>
        <begin position="572"/>
        <end position="589"/>
    </location>
</feature>
<dbReference type="OrthoDB" id="2989516at2759"/>
<feature type="compositionally biased region" description="Gly residues" evidence="1">
    <location>
        <begin position="91"/>
        <end position="100"/>
    </location>
</feature>
<evidence type="ECO:0000256" key="1">
    <source>
        <dbReference type="SAM" id="MobiDB-lite"/>
    </source>
</evidence>
<feature type="region of interest" description="Disordered" evidence="1">
    <location>
        <begin position="431"/>
        <end position="654"/>
    </location>
</feature>
<feature type="region of interest" description="Disordered" evidence="1">
    <location>
        <begin position="138"/>
        <end position="162"/>
    </location>
</feature>